<protein>
    <submittedName>
        <fullName evidence="2">Putative fadD protein</fullName>
    </submittedName>
</protein>
<dbReference type="Proteomes" id="UP000189229">
    <property type="component" value="Unassembled WGS sequence"/>
</dbReference>
<dbReference type="AlphaFoldDB" id="A0A1V3WQD4"/>
<accession>A0A1V3WQD4</accession>
<feature type="compositionally biased region" description="Polar residues" evidence="1">
    <location>
        <begin position="66"/>
        <end position="82"/>
    </location>
</feature>
<comment type="caution">
    <text evidence="2">The sequence shown here is derived from an EMBL/GenBank/DDBJ whole genome shotgun (WGS) entry which is preliminary data.</text>
</comment>
<reference evidence="2 3" key="1">
    <citation type="submission" date="2017-02" db="EMBL/GenBank/DDBJ databases">
        <title>Complete genome sequences of Mycobacterium kansasii strains isolated from rhesus macaques.</title>
        <authorList>
            <person name="Panda A."/>
            <person name="Nagaraj S."/>
            <person name="Zhao X."/>
            <person name="Tettelin H."/>
            <person name="Detolla L.J."/>
        </authorList>
    </citation>
    <scope>NUCLEOTIDE SEQUENCE [LARGE SCALE GENOMIC DNA]</scope>
    <source>
        <strain evidence="2 3">11-3813</strain>
    </source>
</reference>
<dbReference type="EMBL" id="MVBM01000007">
    <property type="protein sequence ID" value="OOK69160.1"/>
    <property type="molecule type" value="Genomic_DNA"/>
</dbReference>
<sequence length="134" mass="14650">MTEDSGSVEPSARPYRGVEAAQRLAARRRQLLDAGLDLLGCDDGDIAELTVRGVCRRPACPPGISTKVSPTRTNSSAACSTGWSPSWPPPPRPRWRRYRHTSRLAPGWPMWCRPSPATPASDACCSAPNWPIPW</sequence>
<name>A0A1V3WQD4_MYCKA</name>
<gene>
    <name evidence="2" type="ORF">BZL30_6939</name>
</gene>
<proteinExistence type="predicted"/>
<evidence type="ECO:0000313" key="3">
    <source>
        <dbReference type="Proteomes" id="UP000189229"/>
    </source>
</evidence>
<evidence type="ECO:0000313" key="2">
    <source>
        <dbReference type="EMBL" id="OOK69160.1"/>
    </source>
</evidence>
<evidence type="ECO:0000256" key="1">
    <source>
        <dbReference type="SAM" id="MobiDB-lite"/>
    </source>
</evidence>
<organism evidence="2 3">
    <name type="scientific">Mycobacterium kansasii</name>
    <dbReference type="NCBI Taxonomy" id="1768"/>
    <lineage>
        <taxon>Bacteria</taxon>
        <taxon>Bacillati</taxon>
        <taxon>Actinomycetota</taxon>
        <taxon>Actinomycetes</taxon>
        <taxon>Mycobacteriales</taxon>
        <taxon>Mycobacteriaceae</taxon>
        <taxon>Mycobacterium</taxon>
    </lineage>
</organism>
<feature type="region of interest" description="Disordered" evidence="1">
    <location>
        <begin position="62"/>
        <end position="94"/>
    </location>
</feature>